<dbReference type="AlphaFoldDB" id="U9U1G6"/>
<evidence type="ECO:0000313" key="1">
    <source>
        <dbReference type="EMBL" id="ESA09471.1"/>
    </source>
</evidence>
<gene>
    <name evidence="1" type="ORF">GLOINDRAFT_97793</name>
</gene>
<name>U9U1G6_RHIID</name>
<reference evidence="1" key="1">
    <citation type="submission" date="2013-07" db="EMBL/GenBank/DDBJ databases">
        <title>The genome of an arbuscular mycorrhizal fungus provides insights into the evolution of the oldest plant symbiosis.</title>
        <authorList>
            <consortium name="DOE Joint Genome Institute"/>
            <person name="Tisserant E."/>
            <person name="Malbreil M."/>
            <person name="Kuo A."/>
            <person name="Kohler A."/>
            <person name="Symeonidi A."/>
            <person name="Balestrini R."/>
            <person name="Charron P."/>
            <person name="Duensing N."/>
            <person name="Frei-dit-Frey N."/>
            <person name="Gianinazzi-Pearson V."/>
            <person name="Gilbert B."/>
            <person name="Handa Y."/>
            <person name="Hijri M."/>
            <person name="Kaul R."/>
            <person name="Kawaguchi M."/>
            <person name="Krajinski F."/>
            <person name="Lammers P."/>
            <person name="Lapierre D."/>
            <person name="Masclaux F.G."/>
            <person name="Murat C."/>
            <person name="Morin E."/>
            <person name="Ndikumana S."/>
            <person name="Pagni M."/>
            <person name="Petitpierre D."/>
            <person name="Requena N."/>
            <person name="Rosikiewicz P."/>
            <person name="Riley R."/>
            <person name="Saito K."/>
            <person name="San Clemente H."/>
            <person name="Shapiro H."/>
            <person name="van Tuinen D."/>
            <person name="Becard G."/>
            <person name="Bonfante P."/>
            <person name="Paszkowski U."/>
            <person name="Shachar-Hill Y."/>
            <person name="Young J.P."/>
            <person name="Sanders I.R."/>
            <person name="Henrissat B."/>
            <person name="Rensing S.A."/>
            <person name="Grigoriev I.V."/>
            <person name="Corradi N."/>
            <person name="Roux C."/>
            <person name="Martin F."/>
        </authorList>
    </citation>
    <scope>NUCLEOTIDE SEQUENCE</scope>
    <source>
        <strain evidence="1">DAOM 197198</strain>
    </source>
</reference>
<protein>
    <submittedName>
        <fullName evidence="1">Uncharacterized protein</fullName>
    </submittedName>
</protein>
<accession>U9U1G6</accession>
<organism evidence="1">
    <name type="scientific">Rhizophagus irregularis (strain DAOM 181602 / DAOM 197198 / MUCL 43194)</name>
    <name type="common">Arbuscular mycorrhizal fungus</name>
    <name type="synonym">Glomus intraradices</name>
    <dbReference type="NCBI Taxonomy" id="747089"/>
    <lineage>
        <taxon>Eukaryota</taxon>
        <taxon>Fungi</taxon>
        <taxon>Fungi incertae sedis</taxon>
        <taxon>Mucoromycota</taxon>
        <taxon>Glomeromycotina</taxon>
        <taxon>Glomeromycetes</taxon>
        <taxon>Glomerales</taxon>
        <taxon>Glomeraceae</taxon>
        <taxon>Rhizophagus</taxon>
    </lineage>
</organism>
<dbReference type="HOGENOM" id="CLU_2172385_0_0_1"/>
<proteinExistence type="predicted"/>
<sequence length="110" mass="12926">MRVRYIVYRGLTDGDAEKRLIKDKNLLGNYIIENLISQRKARKNVLGTYRKSSGDLLHLMQINNNGVMRKSDYPDCKLRDFRTIGGKICWGAYKIQIKYYSLKNSHRINK</sequence>
<dbReference type="EMBL" id="KI288055">
    <property type="protein sequence ID" value="ESA09471.1"/>
    <property type="molecule type" value="Genomic_DNA"/>
</dbReference>